<protein>
    <submittedName>
        <fullName evidence="2">Uncharacterized protein</fullName>
    </submittedName>
</protein>
<feature type="compositionally biased region" description="Basic and acidic residues" evidence="1">
    <location>
        <begin position="342"/>
        <end position="352"/>
    </location>
</feature>
<dbReference type="InterPro" id="IPR036397">
    <property type="entry name" value="RNaseH_sf"/>
</dbReference>
<evidence type="ECO:0000313" key="2">
    <source>
        <dbReference type="EMBL" id="KAK3401326.1"/>
    </source>
</evidence>
<sequence>MNNTTTPFAGHPRPQPHPQSVVAEVEDLSRQLAQKMREERNRLEKAWYNGLMAMKGQYPRFFNGRVTINDEKDESGVYALAYQTAEAAAGHVNSREDTQVVIFADAAMVPTRQTNTSAGVGVAFRRHDPMVADAPDGMVSVWVAWPVRTEDEPLNSTGAEILALSYGLHVAMVELYRLEARLVAEEKKRQEEKDERRAARRQAKHHRRAPERARRRARDRLTKSKAQRRQEKAARKKMRAEGRKLRQQKRAERLRKRRTKVTVKLFTDSAAALLLLDGQLPITADSGLRMPAVEAIRQSMELKRRFVNRAEASAVMDVSLELHWVPGHGRSGGEASRRLHKKADQEATKARDMASTNPDNWRRRRGSFWRSPAELADLNGDLPECDEPPVTFALEHC</sequence>
<name>A0AAE0PJT3_SORBR</name>
<feature type="region of interest" description="Disordered" evidence="1">
    <location>
        <begin position="327"/>
        <end position="365"/>
    </location>
</feature>
<evidence type="ECO:0000313" key="3">
    <source>
        <dbReference type="Proteomes" id="UP001281003"/>
    </source>
</evidence>
<accession>A0AAE0PJT3</accession>
<feature type="compositionally biased region" description="Basic and acidic residues" evidence="1">
    <location>
        <begin position="186"/>
        <end position="197"/>
    </location>
</feature>
<organism evidence="2 3">
    <name type="scientific">Sordaria brevicollis</name>
    <dbReference type="NCBI Taxonomy" id="83679"/>
    <lineage>
        <taxon>Eukaryota</taxon>
        <taxon>Fungi</taxon>
        <taxon>Dikarya</taxon>
        <taxon>Ascomycota</taxon>
        <taxon>Pezizomycotina</taxon>
        <taxon>Sordariomycetes</taxon>
        <taxon>Sordariomycetidae</taxon>
        <taxon>Sordariales</taxon>
        <taxon>Sordariaceae</taxon>
        <taxon>Sordaria</taxon>
    </lineage>
</organism>
<gene>
    <name evidence="2" type="ORF">B0T20DRAFT_389287</name>
</gene>
<dbReference type="Gene3D" id="3.30.420.10">
    <property type="entry name" value="Ribonuclease H-like superfamily/Ribonuclease H"/>
    <property type="match status" value="1"/>
</dbReference>
<dbReference type="GO" id="GO:0003676">
    <property type="term" value="F:nucleic acid binding"/>
    <property type="evidence" value="ECO:0007669"/>
    <property type="project" value="InterPro"/>
</dbReference>
<reference evidence="2" key="1">
    <citation type="journal article" date="2023" name="Mol. Phylogenet. Evol.">
        <title>Genome-scale phylogeny and comparative genomics of the fungal order Sordariales.</title>
        <authorList>
            <person name="Hensen N."/>
            <person name="Bonometti L."/>
            <person name="Westerberg I."/>
            <person name="Brannstrom I.O."/>
            <person name="Guillou S."/>
            <person name="Cros-Aarteil S."/>
            <person name="Calhoun S."/>
            <person name="Haridas S."/>
            <person name="Kuo A."/>
            <person name="Mondo S."/>
            <person name="Pangilinan J."/>
            <person name="Riley R."/>
            <person name="LaButti K."/>
            <person name="Andreopoulos B."/>
            <person name="Lipzen A."/>
            <person name="Chen C."/>
            <person name="Yan M."/>
            <person name="Daum C."/>
            <person name="Ng V."/>
            <person name="Clum A."/>
            <person name="Steindorff A."/>
            <person name="Ohm R.A."/>
            <person name="Martin F."/>
            <person name="Silar P."/>
            <person name="Natvig D.O."/>
            <person name="Lalanne C."/>
            <person name="Gautier V."/>
            <person name="Ament-Velasquez S.L."/>
            <person name="Kruys A."/>
            <person name="Hutchinson M.I."/>
            <person name="Powell A.J."/>
            <person name="Barry K."/>
            <person name="Miller A.N."/>
            <person name="Grigoriev I.V."/>
            <person name="Debuchy R."/>
            <person name="Gladieux P."/>
            <person name="Hiltunen Thoren M."/>
            <person name="Johannesson H."/>
        </authorList>
    </citation>
    <scope>NUCLEOTIDE SEQUENCE</scope>
    <source>
        <strain evidence="2">FGSC 1904</strain>
    </source>
</reference>
<dbReference type="Proteomes" id="UP001281003">
    <property type="component" value="Unassembled WGS sequence"/>
</dbReference>
<feature type="compositionally biased region" description="Basic residues" evidence="1">
    <location>
        <begin position="198"/>
        <end position="227"/>
    </location>
</feature>
<feature type="region of interest" description="Disordered" evidence="1">
    <location>
        <begin position="186"/>
        <end position="256"/>
    </location>
</feature>
<evidence type="ECO:0000256" key="1">
    <source>
        <dbReference type="SAM" id="MobiDB-lite"/>
    </source>
</evidence>
<feature type="compositionally biased region" description="Basic residues" evidence="1">
    <location>
        <begin position="245"/>
        <end position="256"/>
    </location>
</feature>
<reference evidence="2" key="2">
    <citation type="submission" date="2023-07" db="EMBL/GenBank/DDBJ databases">
        <authorList>
            <consortium name="Lawrence Berkeley National Laboratory"/>
            <person name="Haridas S."/>
            <person name="Hensen N."/>
            <person name="Bonometti L."/>
            <person name="Westerberg I."/>
            <person name="Brannstrom I.O."/>
            <person name="Guillou S."/>
            <person name="Cros-Aarteil S."/>
            <person name="Calhoun S."/>
            <person name="Kuo A."/>
            <person name="Mondo S."/>
            <person name="Pangilinan J."/>
            <person name="Riley R."/>
            <person name="LaButti K."/>
            <person name="Andreopoulos B."/>
            <person name="Lipzen A."/>
            <person name="Chen C."/>
            <person name="Yanf M."/>
            <person name="Daum C."/>
            <person name="Ng V."/>
            <person name="Clum A."/>
            <person name="Steindorff A."/>
            <person name="Ohm R."/>
            <person name="Martin F."/>
            <person name="Silar P."/>
            <person name="Natvig D."/>
            <person name="Lalanne C."/>
            <person name="Gautier V."/>
            <person name="Ament-velasquez S.L."/>
            <person name="Kruys A."/>
            <person name="Hutchinson M.I."/>
            <person name="Powell A.J."/>
            <person name="Barry K."/>
            <person name="Miller A.N."/>
            <person name="Grigoriev I.V."/>
            <person name="Debuchy R."/>
            <person name="Gladieux P."/>
            <person name="Thoren M.H."/>
            <person name="Johannesson H."/>
        </authorList>
    </citation>
    <scope>NUCLEOTIDE SEQUENCE</scope>
    <source>
        <strain evidence="2">FGSC 1904</strain>
    </source>
</reference>
<proteinExistence type="predicted"/>
<dbReference type="EMBL" id="JAUTDP010000002">
    <property type="protein sequence ID" value="KAK3401326.1"/>
    <property type="molecule type" value="Genomic_DNA"/>
</dbReference>
<keyword evidence="3" id="KW-1185">Reference proteome</keyword>
<comment type="caution">
    <text evidence="2">The sequence shown here is derived from an EMBL/GenBank/DDBJ whole genome shotgun (WGS) entry which is preliminary data.</text>
</comment>
<dbReference type="AlphaFoldDB" id="A0AAE0PJT3"/>
<feature type="compositionally biased region" description="Basic and acidic residues" evidence="1">
    <location>
        <begin position="228"/>
        <end position="244"/>
    </location>
</feature>